<evidence type="ECO:0000313" key="2">
    <source>
        <dbReference type="Proteomes" id="UP001164746"/>
    </source>
</evidence>
<evidence type="ECO:0000313" key="1">
    <source>
        <dbReference type="EMBL" id="WAR23998.1"/>
    </source>
</evidence>
<proteinExistence type="predicted"/>
<dbReference type="EMBL" id="CP111024">
    <property type="protein sequence ID" value="WAR23998.1"/>
    <property type="molecule type" value="Genomic_DNA"/>
</dbReference>
<reference evidence="1" key="1">
    <citation type="submission" date="2022-11" db="EMBL/GenBank/DDBJ databases">
        <title>Centuries of genome instability and evolution in soft-shell clam transmissible cancer (bioRxiv).</title>
        <authorList>
            <person name="Hart S.F.M."/>
            <person name="Yonemitsu M.A."/>
            <person name="Giersch R.M."/>
            <person name="Beal B.F."/>
            <person name="Arriagada G."/>
            <person name="Davis B.W."/>
            <person name="Ostrander E.A."/>
            <person name="Goff S.P."/>
            <person name="Metzger M.J."/>
        </authorList>
    </citation>
    <scope>NUCLEOTIDE SEQUENCE</scope>
    <source>
        <strain evidence="1">MELC-2E11</strain>
        <tissue evidence="1">Siphon/mantle</tissue>
    </source>
</reference>
<protein>
    <submittedName>
        <fullName evidence="1">Uncharacterized protein</fullName>
    </submittedName>
</protein>
<sequence>MQIKAVLGTLERSVDIPDKRRELVRVFKEIFQGLLSEYSGLQKTIRFQTRDSLRSSLNKSGNFDIKVTDDGSLERDGEQIQIEQIESEAELNLIKERESDLKQLETPSRRKKIAL</sequence>
<organism evidence="1 2">
    <name type="scientific">Mya arenaria</name>
    <name type="common">Soft-shell clam</name>
    <dbReference type="NCBI Taxonomy" id="6604"/>
    <lineage>
        <taxon>Eukaryota</taxon>
        <taxon>Metazoa</taxon>
        <taxon>Spiralia</taxon>
        <taxon>Lophotrochozoa</taxon>
        <taxon>Mollusca</taxon>
        <taxon>Bivalvia</taxon>
        <taxon>Autobranchia</taxon>
        <taxon>Heteroconchia</taxon>
        <taxon>Euheterodonta</taxon>
        <taxon>Imparidentia</taxon>
        <taxon>Neoheterodontei</taxon>
        <taxon>Myida</taxon>
        <taxon>Myoidea</taxon>
        <taxon>Myidae</taxon>
        <taxon>Mya</taxon>
    </lineage>
</organism>
<dbReference type="Proteomes" id="UP001164746">
    <property type="component" value="Chromosome 13"/>
</dbReference>
<feature type="non-terminal residue" evidence="1">
    <location>
        <position position="1"/>
    </location>
</feature>
<accession>A0ABY7FP45</accession>
<gene>
    <name evidence="1" type="ORF">MAR_037667</name>
</gene>
<keyword evidence="2" id="KW-1185">Reference proteome</keyword>
<name>A0ABY7FP45_MYAAR</name>